<proteinExistence type="predicted"/>
<comment type="caution">
    <text evidence="2">The sequence shown here is derived from an EMBL/GenBank/DDBJ whole genome shotgun (WGS) entry which is preliminary data.</text>
</comment>
<protein>
    <submittedName>
        <fullName evidence="2">Uncharacterized protein</fullName>
    </submittedName>
</protein>
<name>A0A8K0QX60_9PLEO</name>
<sequence length="188" mass="20699">MRAYLTVLLCAALLMVAVLAAPLLDHEVVAQLLTPSSGNSTAQNDVSTNTRPKETRSYQLLLHGEAPLKWYWNMWEGPQGVAVNPCNPQAEFKKVVHRSPFIGGGGPDGGSIKNPPFPIAGGNNKIYWSLPNEYFKNCRYESDSTGDSAGTLRCAGLIYDFLPDPQRKDNEIDCGKDGRYGRAFMVEY</sequence>
<dbReference type="EMBL" id="JAGMVJ010000020">
    <property type="protein sequence ID" value="KAH7075076.1"/>
    <property type="molecule type" value="Genomic_DNA"/>
</dbReference>
<keyword evidence="1" id="KW-0732">Signal</keyword>
<keyword evidence="3" id="KW-1185">Reference proteome</keyword>
<evidence type="ECO:0000313" key="3">
    <source>
        <dbReference type="Proteomes" id="UP000813461"/>
    </source>
</evidence>
<dbReference type="Proteomes" id="UP000813461">
    <property type="component" value="Unassembled WGS sequence"/>
</dbReference>
<organism evidence="2 3">
    <name type="scientific">Paraphoma chrysanthemicola</name>
    <dbReference type="NCBI Taxonomy" id="798071"/>
    <lineage>
        <taxon>Eukaryota</taxon>
        <taxon>Fungi</taxon>
        <taxon>Dikarya</taxon>
        <taxon>Ascomycota</taxon>
        <taxon>Pezizomycotina</taxon>
        <taxon>Dothideomycetes</taxon>
        <taxon>Pleosporomycetidae</taxon>
        <taxon>Pleosporales</taxon>
        <taxon>Pleosporineae</taxon>
        <taxon>Phaeosphaeriaceae</taxon>
        <taxon>Paraphoma</taxon>
    </lineage>
</organism>
<feature type="chain" id="PRO_5035456498" evidence="1">
    <location>
        <begin position="21"/>
        <end position="188"/>
    </location>
</feature>
<reference evidence="2" key="1">
    <citation type="journal article" date="2021" name="Nat. Commun.">
        <title>Genetic determinants of endophytism in the Arabidopsis root mycobiome.</title>
        <authorList>
            <person name="Mesny F."/>
            <person name="Miyauchi S."/>
            <person name="Thiergart T."/>
            <person name="Pickel B."/>
            <person name="Atanasova L."/>
            <person name="Karlsson M."/>
            <person name="Huettel B."/>
            <person name="Barry K.W."/>
            <person name="Haridas S."/>
            <person name="Chen C."/>
            <person name="Bauer D."/>
            <person name="Andreopoulos W."/>
            <person name="Pangilinan J."/>
            <person name="LaButti K."/>
            <person name="Riley R."/>
            <person name="Lipzen A."/>
            <person name="Clum A."/>
            <person name="Drula E."/>
            <person name="Henrissat B."/>
            <person name="Kohler A."/>
            <person name="Grigoriev I.V."/>
            <person name="Martin F.M."/>
            <person name="Hacquard S."/>
        </authorList>
    </citation>
    <scope>NUCLEOTIDE SEQUENCE</scope>
    <source>
        <strain evidence="2">MPI-SDFR-AT-0120</strain>
    </source>
</reference>
<accession>A0A8K0QX60</accession>
<dbReference type="AlphaFoldDB" id="A0A8K0QX60"/>
<gene>
    <name evidence="2" type="ORF">FB567DRAFT_553354</name>
</gene>
<dbReference type="OrthoDB" id="3661707at2759"/>
<feature type="signal peptide" evidence="1">
    <location>
        <begin position="1"/>
        <end position="20"/>
    </location>
</feature>
<evidence type="ECO:0000313" key="2">
    <source>
        <dbReference type="EMBL" id="KAH7075076.1"/>
    </source>
</evidence>
<evidence type="ECO:0000256" key="1">
    <source>
        <dbReference type="SAM" id="SignalP"/>
    </source>
</evidence>